<dbReference type="Gene3D" id="3.40.1350.10">
    <property type="match status" value="1"/>
</dbReference>
<dbReference type="InterPro" id="IPR021671">
    <property type="entry name" value="PD(D/E)XK_Endonuc"/>
</dbReference>
<dbReference type="InterPro" id="IPR011856">
    <property type="entry name" value="tRNA_endonuc-like_dom_sf"/>
</dbReference>
<protein>
    <submittedName>
        <fullName evidence="3">Group I intron-associated PD-(D/E)XK endonuclease</fullName>
    </submittedName>
</protein>
<reference evidence="2" key="1">
    <citation type="journal article" date="2014" name="Int. J. Syst. Evol. Microbiol.">
        <title>Complete genome sequence of Corynebacterium casei LMG S-19264T (=DSM 44701T), isolated from a smear-ripened cheese.</title>
        <authorList>
            <consortium name="US DOE Joint Genome Institute (JGI-PGF)"/>
            <person name="Walter F."/>
            <person name="Albersmeier A."/>
            <person name="Kalinowski J."/>
            <person name="Ruckert C."/>
        </authorList>
    </citation>
    <scope>NUCLEOTIDE SEQUENCE</scope>
    <source>
        <strain evidence="2">JCM 12289</strain>
    </source>
</reference>
<dbReference type="GO" id="GO:0003676">
    <property type="term" value="F:nucleic acid binding"/>
    <property type="evidence" value="ECO:0007669"/>
    <property type="project" value="InterPro"/>
</dbReference>
<dbReference type="KEGG" id="hdo:MUK72_02755"/>
<evidence type="ECO:0000313" key="3">
    <source>
        <dbReference type="EMBL" id="UOO95640.1"/>
    </source>
</evidence>
<reference evidence="3" key="2">
    <citation type="submission" date="2022-04" db="EMBL/GenBank/DDBJ databases">
        <title>Sequencing and genomic assembly of Halococcus dombrowskii.</title>
        <authorList>
            <person name="Lim S.W."/>
            <person name="MacLea K.S."/>
        </authorList>
    </citation>
    <scope>NUCLEOTIDE SEQUENCE</scope>
    <source>
        <strain evidence="3">H4</strain>
    </source>
</reference>
<dbReference type="AlphaFoldDB" id="A0AAV3SED6"/>
<dbReference type="EMBL" id="CP095005">
    <property type="protein sequence ID" value="UOO95640.1"/>
    <property type="molecule type" value="Genomic_DNA"/>
</dbReference>
<keyword evidence="3" id="KW-0255">Endonuclease</keyword>
<sequence length="139" mass="16010">METHRKGDLTEAIVIAELTKREVPVSIPFGDNERYDIVVEPPRGGLLRTQIKTGWLNDGTIRVKGHSQHTNSTGNTYKLYDSADVDYFLAYCHELETMYWINEDGFDSSIRLRVEEPKQVKSSINWAEEYEFDANWPPG</sequence>
<evidence type="ECO:0000259" key="1">
    <source>
        <dbReference type="Pfam" id="PF11645"/>
    </source>
</evidence>
<reference evidence="2" key="3">
    <citation type="submission" date="2023-12" db="EMBL/GenBank/DDBJ databases">
        <authorList>
            <person name="Sun Q."/>
            <person name="Inoue M."/>
        </authorList>
    </citation>
    <scope>NUCLEOTIDE SEQUENCE</scope>
    <source>
        <strain evidence="2">JCM 12289</strain>
    </source>
</reference>
<name>A0AAV3SED6_HALDO</name>
<dbReference type="Proteomes" id="UP001500962">
    <property type="component" value="Unassembled WGS sequence"/>
</dbReference>
<organism evidence="2 5">
    <name type="scientific">Halococcus dombrowskii</name>
    <dbReference type="NCBI Taxonomy" id="179637"/>
    <lineage>
        <taxon>Archaea</taxon>
        <taxon>Methanobacteriati</taxon>
        <taxon>Methanobacteriota</taxon>
        <taxon>Stenosarchaea group</taxon>
        <taxon>Halobacteria</taxon>
        <taxon>Halobacteriales</taxon>
        <taxon>Halococcaceae</taxon>
        <taxon>Halococcus</taxon>
    </lineage>
</organism>
<evidence type="ECO:0000313" key="5">
    <source>
        <dbReference type="Proteomes" id="UP001500962"/>
    </source>
</evidence>
<dbReference type="RefSeq" id="WP_244703686.1">
    <property type="nucleotide sequence ID" value="NZ_BAAADN010000022.1"/>
</dbReference>
<dbReference type="Pfam" id="PF11645">
    <property type="entry name" value="PDDEXK_5"/>
    <property type="match status" value="1"/>
</dbReference>
<keyword evidence="3" id="KW-0540">Nuclease</keyword>
<accession>A0AAV3SED6</accession>
<gene>
    <name evidence="2" type="ORF">GCM10008985_13380</name>
    <name evidence="3" type="ORF">MUK72_02755</name>
</gene>
<evidence type="ECO:0000313" key="2">
    <source>
        <dbReference type="EMBL" id="GAA0458475.1"/>
    </source>
</evidence>
<feature type="domain" description="PD(D/E)XK endonuclease" evidence="1">
    <location>
        <begin position="1"/>
        <end position="132"/>
    </location>
</feature>
<proteinExistence type="predicted"/>
<evidence type="ECO:0000313" key="4">
    <source>
        <dbReference type="Proteomes" id="UP000830542"/>
    </source>
</evidence>
<keyword evidence="3" id="KW-0378">Hydrolase</keyword>
<dbReference type="EMBL" id="BAAADN010000022">
    <property type="protein sequence ID" value="GAA0458475.1"/>
    <property type="molecule type" value="Genomic_DNA"/>
</dbReference>
<dbReference type="GeneID" id="71760733"/>
<dbReference type="Proteomes" id="UP000830542">
    <property type="component" value="Chromosome"/>
</dbReference>
<keyword evidence="4" id="KW-1185">Reference proteome</keyword>
<dbReference type="GO" id="GO:0004519">
    <property type="term" value="F:endonuclease activity"/>
    <property type="evidence" value="ECO:0007669"/>
    <property type="project" value="UniProtKB-KW"/>
</dbReference>